<accession>A0ACB9ZR92</accession>
<keyword evidence="2" id="KW-1185">Reference proteome</keyword>
<sequence length="153" mass="17598">MEDTLLPVEGSILAPITFRRSSKKVSPAAMGRFYHYHSWSNTYSASRLLRDPQSHISNLHLIRRVYWRPWDGIDFPEEYSCTMKLNSTRLLLDGLMGRFTFLGDKVTRQDLPGGKAIQPVPPLLIMQMLEKLDAEEEKLLFEGVPCENFIAEI</sequence>
<comment type="caution">
    <text evidence="1">The sequence shown here is derived from an EMBL/GenBank/DDBJ whole genome shotgun (WGS) entry which is preliminary data.</text>
</comment>
<organism evidence="1 2">
    <name type="scientific">Catharanthus roseus</name>
    <name type="common">Madagascar periwinkle</name>
    <name type="synonym">Vinca rosea</name>
    <dbReference type="NCBI Taxonomy" id="4058"/>
    <lineage>
        <taxon>Eukaryota</taxon>
        <taxon>Viridiplantae</taxon>
        <taxon>Streptophyta</taxon>
        <taxon>Embryophyta</taxon>
        <taxon>Tracheophyta</taxon>
        <taxon>Spermatophyta</taxon>
        <taxon>Magnoliopsida</taxon>
        <taxon>eudicotyledons</taxon>
        <taxon>Gunneridae</taxon>
        <taxon>Pentapetalae</taxon>
        <taxon>asterids</taxon>
        <taxon>lamiids</taxon>
        <taxon>Gentianales</taxon>
        <taxon>Apocynaceae</taxon>
        <taxon>Rauvolfioideae</taxon>
        <taxon>Vinceae</taxon>
        <taxon>Catharanthinae</taxon>
        <taxon>Catharanthus</taxon>
    </lineage>
</organism>
<gene>
    <name evidence="1" type="ORF">M9H77_35321</name>
</gene>
<name>A0ACB9ZR92_CATRO</name>
<dbReference type="EMBL" id="CM044708">
    <property type="protein sequence ID" value="KAI5649316.1"/>
    <property type="molecule type" value="Genomic_DNA"/>
</dbReference>
<dbReference type="Proteomes" id="UP001060085">
    <property type="component" value="Linkage Group LG08"/>
</dbReference>
<proteinExistence type="predicted"/>
<protein>
    <submittedName>
        <fullName evidence="1">Uncharacterized protein</fullName>
    </submittedName>
</protein>
<reference evidence="2" key="1">
    <citation type="journal article" date="2023" name="Nat. Plants">
        <title>Single-cell RNA sequencing provides a high-resolution roadmap for understanding the multicellular compartmentation of specialized metabolism.</title>
        <authorList>
            <person name="Sun S."/>
            <person name="Shen X."/>
            <person name="Li Y."/>
            <person name="Li Y."/>
            <person name="Wang S."/>
            <person name="Li R."/>
            <person name="Zhang H."/>
            <person name="Shen G."/>
            <person name="Guo B."/>
            <person name="Wei J."/>
            <person name="Xu J."/>
            <person name="St-Pierre B."/>
            <person name="Chen S."/>
            <person name="Sun C."/>
        </authorList>
    </citation>
    <scope>NUCLEOTIDE SEQUENCE [LARGE SCALE GENOMIC DNA]</scope>
</reference>
<evidence type="ECO:0000313" key="2">
    <source>
        <dbReference type="Proteomes" id="UP001060085"/>
    </source>
</evidence>
<evidence type="ECO:0000313" key="1">
    <source>
        <dbReference type="EMBL" id="KAI5649316.1"/>
    </source>
</evidence>